<evidence type="ECO:0000313" key="2">
    <source>
        <dbReference type="Proteomes" id="UP001501612"/>
    </source>
</evidence>
<evidence type="ECO:0000313" key="1">
    <source>
        <dbReference type="EMBL" id="GAA1909248.1"/>
    </source>
</evidence>
<evidence type="ECO:0008006" key="3">
    <source>
        <dbReference type="Google" id="ProtNLM"/>
    </source>
</evidence>
<sequence length="239" mass="26113">MTRPTRPRRRPRTRRIRVSIGNVYAKNRALRAYRRVLALWFAPLLVFLSEAQWIGVVPGYTRHAGDGRRKGETAVYWRLGLGRIARAATRRVSKDVTHAAKYGHARYVTTVTGLLRSVSVAASAVHLNPGRRGAPRRQNIGIINRLARETQAHLAAGRVVLIGGDWNTGENATGPDSPRHLAKKIGPGAQLHMTGIDGLIVAAPRGVAVHVDTKARRAPGSNHPLLSATVAVTDRGDRR</sequence>
<dbReference type="SUPFAM" id="SSF56219">
    <property type="entry name" value="DNase I-like"/>
    <property type="match status" value="1"/>
</dbReference>
<dbReference type="EMBL" id="BAAAMY010000002">
    <property type="protein sequence ID" value="GAA1909248.1"/>
    <property type="molecule type" value="Genomic_DNA"/>
</dbReference>
<reference evidence="1 2" key="1">
    <citation type="journal article" date="2019" name="Int. J. Syst. Evol. Microbiol.">
        <title>The Global Catalogue of Microorganisms (GCM) 10K type strain sequencing project: providing services to taxonomists for standard genome sequencing and annotation.</title>
        <authorList>
            <consortium name="The Broad Institute Genomics Platform"/>
            <consortium name="The Broad Institute Genome Sequencing Center for Infectious Disease"/>
            <person name="Wu L."/>
            <person name="Ma J."/>
        </authorList>
    </citation>
    <scope>NUCLEOTIDE SEQUENCE [LARGE SCALE GENOMIC DNA]</scope>
    <source>
        <strain evidence="1 2">JCM 14046</strain>
    </source>
</reference>
<gene>
    <name evidence="1" type="ORF">GCM10009737_08070</name>
</gene>
<comment type="caution">
    <text evidence="1">The sequence shown here is derived from an EMBL/GenBank/DDBJ whole genome shotgun (WGS) entry which is preliminary data.</text>
</comment>
<proteinExistence type="predicted"/>
<protein>
    <recommendedName>
        <fullName evidence="3">Endonuclease/exonuclease/phosphatase domain-containing protein</fullName>
    </recommendedName>
</protein>
<name>A0ABN2P232_9ACTN</name>
<dbReference type="RefSeq" id="WP_344004095.1">
    <property type="nucleotide sequence ID" value="NZ_BAAAMY010000002.1"/>
</dbReference>
<keyword evidence="2" id="KW-1185">Reference proteome</keyword>
<accession>A0ABN2P232</accession>
<dbReference type="Proteomes" id="UP001501612">
    <property type="component" value="Unassembled WGS sequence"/>
</dbReference>
<organism evidence="1 2">
    <name type="scientific">Nocardioides lentus</name>
    <dbReference type="NCBI Taxonomy" id="338077"/>
    <lineage>
        <taxon>Bacteria</taxon>
        <taxon>Bacillati</taxon>
        <taxon>Actinomycetota</taxon>
        <taxon>Actinomycetes</taxon>
        <taxon>Propionibacteriales</taxon>
        <taxon>Nocardioidaceae</taxon>
        <taxon>Nocardioides</taxon>
    </lineage>
</organism>
<dbReference type="InterPro" id="IPR036691">
    <property type="entry name" value="Endo/exonu/phosph_ase_sf"/>
</dbReference>